<evidence type="ECO:0000313" key="1">
    <source>
        <dbReference type="EMBL" id="VDD63044.1"/>
    </source>
</evidence>
<sequence>MGFLKIRPVYSFTSSPGPGFIFSQILEMKLIFFSFSGLCQSKWIKRQLKLRGSRWSLCFGCRTFWTLVSIDIPCLFS</sequence>
<proteinExistence type="predicted"/>
<organism evidence="1">
    <name type="scientific">Brassica oleracea</name>
    <name type="common">Wild cabbage</name>
    <dbReference type="NCBI Taxonomy" id="3712"/>
    <lineage>
        <taxon>Eukaryota</taxon>
        <taxon>Viridiplantae</taxon>
        <taxon>Streptophyta</taxon>
        <taxon>Embryophyta</taxon>
        <taxon>Tracheophyta</taxon>
        <taxon>Spermatophyta</taxon>
        <taxon>Magnoliopsida</taxon>
        <taxon>eudicotyledons</taxon>
        <taxon>Gunneridae</taxon>
        <taxon>Pentapetalae</taxon>
        <taxon>rosids</taxon>
        <taxon>malvids</taxon>
        <taxon>Brassicales</taxon>
        <taxon>Brassicaceae</taxon>
        <taxon>Brassiceae</taxon>
        <taxon>Brassica</taxon>
    </lineage>
</organism>
<reference evidence="1" key="1">
    <citation type="submission" date="2018-11" db="EMBL/GenBank/DDBJ databases">
        <authorList>
            <consortium name="Genoscope - CEA"/>
            <person name="William W."/>
        </authorList>
    </citation>
    <scope>NUCLEOTIDE SEQUENCE</scope>
</reference>
<name>A0A3P6GYV8_BRAOL</name>
<protein>
    <submittedName>
        <fullName evidence="1">Uncharacterized protein</fullName>
    </submittedName>
</protein>
<dbReference type="AlphaFoldDB" id="A0A3P6GYV8"/>
<dbReference type="EMBL" id="LR031880">
    <property type="protein sequence ID" value="VDD63044.1"/>
    <property type="molecule type" value="Genomic_DNA"/>
</dbReference>
<accession>A0A3P6GYV8</accession>
<gene>
    <name evidence="1" type="ORF">BOLC6T38497H</name>
</gene>